<dbReference type="Pfam" id="PF13895">
    <property type="entry name" value="Ig_2"/>
    <property type="match status" value="5"/>
</dbReference>
<protein>
    <submittedName>
        <fullName evidence="6">B-cell receptor CD22</fullName>
    </submittedName>
</protein>
<feature type="compositionally biased region" description="Basic and acidic residues" evidence="1">
    <location>
        <begin position="1272"/>
        <end position="1286"/>
    </location>
</feature>
<feature type="chain" id="PRO_5039908921" evidence="3">
    <location>
        <begin position="24"/>
        <end position="1286"/>
    </location>
</feature>
<accession>A0A9F7TSW9</accession>
<dbReference type="PANTHER" id="PTHR46013">
    <property type="entry name" value="VASCULAR CELL ADHESION MOLECULE 1"/>
    <property type="match status" value="1"/>
</dbReference>
<feature type="domain" description="Ig-like" evidence="4">
    <location>
        <begin position="449"/>
        <end position="530"/>
    </location>
</feature>
<feature type="domain" description="Ig-like" evidence="4">
    <location>
        <begin position="644"/>
        <end position="725"/>
    </location>
</feature>
<evidence type="ECO:0000256" key="2">
    <source>
        <dbReference type="SAM" id="Phobius"/>
    </source>
</evidence>
<keyword evidence="2" id="KW-0472">Membrane</keyword>
<dbReference type="InterPro" id="IPR013783">
    <property type="entry name" value="Ig-like_fold"/>
</dbReference>
<name>A0A9F7TSW9_ICTPU</name>
<dbReference type="SUPFAM" id="SSF48726">
    <property type="entry name" value="Immunoglobulin"/>
    <property type="match status" value="9"/>
</dbReference>
<dbReference type="Proteomes" id="UP000221080">
    <property type="component" value="Chromosome 19"/>
</dbReference>
<reference evidence="5" key="1">
    <citation type="journal article" date="2016" name="Nat. Commun.">
        <title>The channel catfish genome sequence provides insights into the evolution of scale formation in teleosts.</title>
        <authorList>
            <person name="Liu Z."/>
            <person name="Liu S."/>
            <person name="Yao J."/>
            <person name="Bao L."/>
            <person name="Zhang J."/>
            <person name="Li Y."/>
            <person name="Jiang C."/>
            <person name="Sun L."/>
            <person name="Wang R."/>
            <person name="Zhang Y."/>
            <person name="Zhou T."/>
            <person name="Zeng Q."/>
            <person name="Fu Q."/>
            <person name="Gao S."/>
            <person name="Li N."/>
            <person name="Koren S."/>
            <person name="Jiang Y."/>
            <person name="Zimin A."/>
            <person name="Xu P."/>
            <person name="Phillippy A.M."/>
            <person name="Geng X."/>
            <person name="Song L."/>
            <person name="Sun F."/>
            <person name="Li C."/>
            <person name="Wang X."/>
            <person name="Chen A."/>
            <person name="Jin Y."/>
            <person name="Yuan Z."/>
            <person name="Yang Y."/>
            <person name="Tan S."/>
            <person name="Peatman E."/>
            <person name="Lu J."/>
            <person name="Qin Z."/>
            <person name="Dunham R."/>
            <person name="Li Z."/>
            <person name="Sonstegard T."/>
            <person name="Feng J."/>
            <person name="Danzmann R.G."/>
            <person name="Schroeder S."/>
            <person name="Scheffler B."/>
            <person name="Duke M.V."/>
            <person name="Ballard L."/>
            <person name="Kucuktas H."/>
            <person name="Kaltenboeck L."/>
            <person name="Liu H."/>
            <person name="Armbruster J."/>
            <person name="Xie Y."/>
            <person name="Kirby M.L."/>
            <person name="Tian Y."/>
            <person name="Flanagan M.E."/>
            <person name="Mu W."/>
            <person name="Waldbieser G.C."/>
        </authorList>
    </citation>
    <scope>NUCLEOTIDE SEQUENCE [LARGE SCALE GENOMIC DNA]</scope>
    <source>
        <strain evidence="5">SDA103</strain>
    </source>
</reference>
<feature type="domain" description="Ig-like" evidence="4">
    <location>
        <begin position="925"/>
        <end position="1006"/>
    </location>
</feature>
<dbReference type="CDD" id="cd00096">
    <property type="entry name" value="Ig"/>
    <property type="match status" value="5"/>
</dbReference>
<feature type="domain" description="Ig-like" evidence="4">
    <location>
        <begin position="538"/>
        <end position="635"/>
    </location>
</feature>
<dbReference type="InterPro" id="IPR007110">
    <property type="entry name" value="Ig-like_dom"/>
</dbReference>
<dbReference type="InterPro" id="IPR003599">
    <property type="entry name" value="Ig_sub"/>
</dbReference>
<feature type="domain" description="Ig-like" evidence="4">
    <location>
        <begin position="343"/>
        <end position="440"/>
    </location>
</feature>
<feature type="transmembrane region" description="Helical" evidence="2">
    <location>
        <begin position="1114"/>
        <end position="1138"/>
    </location>
</feature>
<feature type="domain" description="Ig-like" evidence="4">
    <location>
        <begin position="254"/>
        <end position="335"/>
    </location>
</feature>
<feature type="domain" description="Ig-like" evidence="4">
    <location>
        <begin position="733"/>
        <end position="830"/>
    </location>
</feature>
<gene>
    <name evidence="6" type="primary">LOC108279495</name>
</gene>
<dbReference type="InterPro" id="IPR036179">
    <property type="entry name" value="Ig-like_dom_sf"/>
</dbReference>
<proteinExistence type="predicted"/>
<organism evidence="5 6">
    <name type="scientific">Ictalurus punctatus</name>
    <name type="common">Channel catfish</name>
    <name type="synonym">Silurus punctatus</name>
    <dbReference type="NCBI Taxonomy" id="7998"/>
    <lineage>
        <taxon>Eukaryota</taxon>
        <taxon>Metazoa</taxon>
        <taxon>Chordata</taxon>
        <taxon>Craniata</taxon>
        <taxon>Vertebrata</taxon>
        <taxon>Euteleostomi</taxon>
        <taxon>Actinopterygii</taxon>
        <taxon>Neopterygii</taxon>
        <taxon>Teleostei</taxon>
        <taxon>Ostariophysi</taxon>
        <taxon>Siluriformes</taxon>
        <taxon>Ictaluridae</taxon>
        <taxon>Ictalurus</taxon>
    </lineage>
</organism>
<keyword evidence="2" id="KW-0812">Transmembrane</keyword>
<feature type="signal peptide" evidence="3">
    <location>
        <begin position="1"/>
        <end position="23"/>
    </location>
</feature>
<keyword evidence="2" id="KW-1133">Transmembrane helix</keyword>
<reference evidence="6" key="2">
    <citation type="submission" date="2025-08" db="UniProtKB">
        <authorList>
            <consortium name="RefSeq"/>
        </authorList>
    </citation>
    <scope>IDENTIFICATION</scope>
    <source>
        <tissue evidence="6">Blood</tissue>
    </source>
</reference>
<dbReference type="PROSITE" id="PS50835">
    <property type="entry name" value="IG_LIKE"/>
    <property type="match status" value="9"/>
</dbReference>
<dbReference type="SMART" id="SM00408">
    <property type="entry name" value="IGc2"/>
    <property type="match status" value="5"/>
</dbReference>
<evidence type="ECO:0000313" key="5">
    <source>
        <dbReference type="Proteomes" id="UP000221080"/>
    </source>
</evidence>
<dbReference type="KEGG" id="ipu:108279495"/>
<sequence length="1286" mass="141305">MNRKMKSAVKLVIIYSLFQGVLCREFSISLPESVEAVRGLCVLIPCSFEINEQFDGDLQKDPTGIWLKDGTHADNNRVFNSKETEENKIEGKLIGDLRMKNCTTVFYNIRQSDRGVYYFRLVTSGRLKHTYPSPSVSVRVGDSPITPSITLYKEDQGEVEDQNEVVEGTSVSLICSAPAPPCLLKPPTFTWNFLPEERRQEQNHNTSFSSSQLNFNATHLHHGFTFTCTATYQLQNKITKSGESSSILHVLYGPRNTSVSASPSASVLLGSSVSLRCSSDANPAVLNYTWYRENGEQIGTGNHLTINTTDSTHSGLYYCRAQNQHGNHTSSVLLDVQYSPISPSITLYKEDRGKVEDQNEVLEGTLVSLICSAPTPPCLLKPPTFTWNFLPEERRQEQNHNTSFSSSQLNFTATHLHHGLNFTCTATYQLQNRNKSAQSTFILHVMYGPRNTSVSASPSASVLLGSSVSLRCSSDANPAVLNYTWYRENGEQIGTGNHLTINTTDSTHSGLYYCRAQNQHGDHTSSVLLDVLYSPISPSITLYKEDQGKVEDQNEVLEGTLVSLICSAPTPPYLLKPPTFTWNFLPEERRQEQNHNTSFSSSQLNFNATHLHHGLNFTCTATYQLQNRNKSAQSTFILHVMYGPRNTSVSASPSASVLLGSSVSLRCSSDANPAVLNYTWYRENGEQIGTGNHLTINTTDSTHSGLYYCRAQNQHGDHTSSVLLDVLYSPISPSITLYKEDQGKVEDQNEVLEGTLVSLICSAPTPPCLLKPPTFTWNFLPEERRQEQNHNTSFSSSQLNFNATHLHHGLNFTCTATYQLQNRNKSAQSTFILHVMYGPRNTSVSASPSASVLLGSSVSLRCSSDANPAVLNYTWYRENGEQIGTGNHLTINTTDSTHSGLYYCRAQNQHGDHTSSVLLDVLYGPRNTSVSASPSASVLLGSSVSLRCSSDANPAVLNYTWYRENGEQIGTGNHLTINTTDSTHSGLYYCRAQNQHGDHTSSLLLDVLYAPQLSSSCNTTQDLIGCFCEVHGNPSPKLEWRVSGQTVSPSDSISIWAESASNNTLRSFISISPPVNVTLTPQCVGTNKLGVTSQVFFSILNKARCSDGGAGVDISSVLIGAAVGASVMMMLCGVFLCARKASPSRSGPGDPAGLDTKADYQVEDEESVYANKTVLSESLHYSTVVFPNGDGSEIRGLSKLTDDYAIIRHSSEHLTEGRVTEPAIEEVQEENGTNMEQEEATYGNITRPLMMEQTHLDLEEDGNNGIKPSQIQERDSAQLIHSDKAD</sequence>
<feature type="domain" description="Ig-like" evidence="4">
    <location>
        <begin position="147"/>
        <end position="239"/>
    </location>
</feature>
<dbReference type="SMART" id="SM00409">
    <property type="entry name" value="IG"/>
    <property type="match status" value="10"/>
</dbReference>
<dbReference type="RefSeq" id="XP_053544369.1">
    <property type="nucleotide sequence ID" value="XM_053688394.1"/>
</dbReference>
<feature type="region of interest" description="Disordered" evidence="1">
    <location>
        <begin position="1256"/>
        <end position="1286"/>
    </location>
</feature>
<keyword evidence="6" id="KW-0675">Receptor</keyword>
<evidence type="ECO:0000256" key="3">
    <source>
        <dbReference type="SAM" id="SignalP"/>
    </source>
</evidence>
<evidence type="ECO:0000313" key="6">
    <source>
        <dbReference type="RefSeq" id="XP_053544369.1"/>
    </source>
</evidence>
<dbReference type="Gene3D" id="2.60.40.10">
    <property type="entry name" value="Immunoglobulins"/>
    <property type="match status" value="10"/>
</dbReference>
<evidence type="ECO:0000259" key="4">
    <source>
        <dbReference type="PROSITE" id="PS50835"/>
    </source>
</evidence>
<feature type="domain" description="Ig-like" evidence="4">
    <location>
        <begin position="839"/>
        <end position="920"/>
    </location>
</feature>
<keyword evidence="5" id="KW-1185">Reference proteome</keyword>
<dbReference type="GeneID" id="108279495"/>
<dbReference type="PANTHER" id="PTHR46013:SF4">
    <property type="entry name" value="B-CELL RECEPTOR CD22-RELATED"/>
    <property type="match status" value="1"/>
</dbReference>
<dbReference type="OrthoDB" id="6413693at2759"/>
<evidence type="ECO:0000256" key="1">
    <source>
        <dbReference type="SAM" id="MobiDB-lite"/>
    </source>
</evidence>
<keyword evidence="3" id="KW-0732">Signal</keyword>
<dbReference type="InterPro" id="IPR003598">
    <property type="entry name" value="Ig_sub2"/>
</dbReference>